<proteinExistence type="inferred from homology"/>
<evidence type="ECO:0000256" key="14">
    <source>
        <dbReference type="ARBA" id="ARBA00023136"/>
    </source>
</evidence>
<dbReference type="InterPro" id="IPR036942">
    <property type="entry name" value="Beta-barrel_TonB_sf"/>
</dbReference>
<evidence type="ECO:0000256" key="10">
    <source>
        <dbReference type="ARBA" id="ARBA00023004"/>
    </source>
</evidence>
<dbReference type="NCBIfam" id="TIGR01783">
    <property type="entry name" value="TonB-siderophor"/>
    <property type="match status" value="1"/>
</dbReference>
<evidence type="ECO:0000259" key="22">
    <source>
        <dbReference type="SMART" id="SM00965"/>
    </source>
</evidence>
<dbReference type="SUPFAM" id="SSF56935">
    <property type="entry name" value="Porins"/>
    <property type="match status" value="1"/>
</dbReference>
<evidence type="ECO:0000256" key="12">
    <source>
        <dbReference type="ARBA" id="ARBA00023077"/>
    </source>
</evidence>
<dbReference type="EMBL" id="CP056030">
    <property type="protein sequence ID" value="QKZ07138.1"/>
    <property type="molecule type" value="Genomic_DNA"/>
</dbReference>
<dbReference type="RefSeq" id="WP_158152854.1">
    <property type="nucleotide sequence ID" value="NZ_CP056030.1"/>
</dbReference>
<dbReference type="PROSITE" id="PS52016">
    <property type="entry name" value="TONB_DEPENDENT_REC_3"/>
    <property type="match status" value="1"/>
</dbReference>
<evidence type="ECO:0000256" key="19">
    <source>
        <dbReference type="PROSITE-ProRule" id="PRU01360"/>
    </source>
</evidence>
<keyword evidence="13" id="KW-0921">Nickel transport</keyword>
<keyword evidence="14 19" id="KW-0472">Membrane</keyword>
<evidence type="ECO:0000256" key="15">
    <source>
        <dbReference type="ARBA" id="ARBA00023170"/>
    </source>
</evidence>
<dbReference type="PANTHER" id="PTHR32552">
    <property type="entry name" value="FERRICHROME IRON RECEPTOR-RELATED"/>
    <property type="match status" value="1"/>
</dbReference>
<accession>A0A7D5DB27</accession>
<protein>
    <recommendedName>
        <fullName evidence="18">Metal-pseudopaline receptor CntO</fullName>
    </recommendedName>
</protein>
<keyword evidence="24" id="KW-1185">Reference proteome</keyword>
<evidence type="ECO:0000256" key="16">
    <source>
        <dbReference type="ARBA" id="ARBA00023237"/>
    </source>
</evidence>
<evidence type="ECO:0000256" key="6">
    <source>
        <dbReference type="ARBA" id="ARBA00022596"/>
    </source>
</evidence>
<dbReference type="KEGG" id="pez:HWQ56_26520"/>
<evidence type="ECO:0000256" key="11">
    <source>
        <dbReference type="ARBA" id="ARBA00023065"/>
    </source>
</evidence>
<evidence type="ECO:0000256" key="13">
    <source>
        <dbReference type="ARBA" id="ARBA00023112"/>
    </source>
</evidence>
<dbReference type="InterPro" id="IPR011662">
    <property type="entry name" value="Secretin/TonB_short_N"/>
</dbReference>
<keyword evidence="8 21" id="KW-0732">Signal</keyword>
<dbReference type="GO" id="GO:0038023">
    <property type="term" value="F:signaling receptor activity"/>
    <property type="evidence" value="ECO:0007669"/>
    <property type="project" value="InterPro"/>
</dbReference>
<evidence type="ECO:0000256" key="1">
    <source>
        <dbReference type="ARBA" id="ARBA00004571"/>
    </source>
</evidence>
<evidence type="ECO:0000313" key="23">
    <source>
        <dbReference type="EMBL" id="QKZ07138.1"/>
    </source>
</evidence>
<feature type="domain" description="Secretin/TonB short N-terminal" evidence="22">
    <location>
        <begin position="61"/>
        <end position="112"/>
    </location>
</feature>
<dbReference type="InterPro" id="IPR039426">
    <property type="entry name" value="TonB-dep_rcpt-like"/>
</dbReference>
<keyword evidence="7 19" id="KW-0812">Transmembrane</keyword>
<dbReference type="GO" id="GO:0015344">
    <property type="term" value="F:siderophore uptake transmembrane transporter activity"/>
    <property type="evidence" value="ECO:0007669"/>
    <property type="project" value="TreeGrafter"/>
</dbReference>
<evidence type="ECO:0000256" key="7">
    <source>
        <dbReference type="ARBA" id="ARBA00022692"/>
    </source>
</evidence>
<dbReference type="InterPro" id="IPR012910">
    <property type="entry name" value="Plug_dom"/>
</dbReference>
<dbReference type="Gene3D" id="2.170.130.10">
    <property type="entry name" value="TonB-dependent receptor, plug domain"/>
    <property type="match status" value="1"/>
</dbReference>
<evidence type="ECO:0000313" key="24">
    <source>
        <dbReference type="Proteomes" id="UP000509568"/>
    </source>
</evidence>
<dbReference type="Pfam" id="PF00593">
    <property type="entry name" value="TonB_dep_Rec_b-barrel"/>
    <property type="match status" value="1"/>
</dbReference>
<dbReference type="GO" id="GO:0015891">
    <property type="term" value="P:siderophore transport"/>
    <property type="evidence" value="ECO:0007669"/>
    <property type="project" value="InterPro"/>
</dbReference>
<keyword evidence="9" id="KW-0862">Zinc</keyword>
<dbReference type="InterPro" id="IPR037066">
    <property type="entry name" value="Plug_dom_sf"/>
</dbReference>
<keyword evidence="3 19" id="KW-0813">Transport</keyword>
<feature type="chain" id="PRO_5028875353" description="Metal-pseudopaline receptor CntO" evidence="21">
    <location>
        <begin position="32"/>
        <end position="802"/>
    </location>
</feature>
<dbReference type="Gene3D" id="2.40.170.20">
    <property type="entry name" value="TonB-dependent receptor, beta-barrel domain"/>
    <property type="match status" value="1"/>
</dbReference>
<dbReference type="CDD" id="cd01347">
    <property type="entry name" value="ligand_gated_channel"/>
    <property type="match status" value="1"/>
</dbReference>
<sequence length="802" mass="87607">MSRPFETLLRPSLMAVAIALAVPLTSTAVLAAEQATQVRSYNLPAAPLASTLTRIASGAGLVLAIEPGLVAGKTSAAVNGQFDAASALRQALAGSGLQLVQSSAGTFTLIAAPEGTLALPETNVNAAGDAETAWGPTDGYVATRTAAGTKTDTALIEAPRSISVVTREQMDDRKVLNLNDALRYTAGVMSSGYGSDSRADWLRVRGFDPTQFLDGLPLPKGSYANPKIEPWDLERIAVLRGPASSVYGQTPPGGLLDMVTRRPEADSSHEVELQAGSNDHKQLSFDSTGKIDDEGQFLYRVSGVVRDSNVEVDHIPDKRYNIAPSLTWNIDPDTHLTFLSQYTRDDTGITSQFLPLQGTKLSSPYGKVSHKTNFGDPDWEFYDRTYYALGYAFDHRFNDVWQFRQNLRYTKSDLEFQALSVGTGTTAVAADGTLSRSAGIVDEDISQFAIDNNFQADFSTGPLTHTLLLGLDHQRSNTNYRWQYGVAPSTNVAHPIYGQDFSNVSFFDLYNYDQKTFQTGLYAQDQIALDNWRLTVGGREDWIHTDTTFYNNNDLTSTQRDKKFSPNVAISYVFDNGFTPYASYTESFQPASGATVSATDSLKPTEGRQYELGLKYQPPGSKTLLTAAVYDLKQKNVSVTENSITRQVGQIQVRGLELEATSDVSKNLKLIGSYTYTDSEILDGDDKGNRMAQIPRNQATGWADYTWHNGLLEGFGVGAGVRYVGDTYGNTANTDLGHVSSYTVYDAAVHYDLGVLSHTLKGASVAVNATNLFNKDYLATCDGYWCYYGDERKVVASVNYKW</sequence>
<evidence type="ECO:0000256" key="21">
    <source>
        <dbReference type="SAM" id="SignalP"/>
    </source>
</evidence>
<gene>
    <name evidence="23" type="ORF">HWQ56_26520</name>
</gene>
<evidence type="ECO:0000256" key="8">
    <source>
        <dbReference type="ARBA" id="ARBA00022729"/>
    </source>
</evidence>
<evidence type="ECO:0000256" key="20">
    <source>
        <dbReference type="RuleBase" id="RU003357"/>
    </source>
</evidence>
<dbReference type="SMART" id="SM00965">
    <property type="entry name" value="STN"/>
    <property type="match status" value="1"/>
</dbReference>
<dbReference type="InterPro" id="IPR010105">
    <property type="entry name" value="TonB_sidphr_rcpt"/>
</dbReference>
<dbReference type="GO" id="GO:0006829">
    <property type="term" value="P:zinc ion transport"/>
    <property type="evidence" value="ECO:0007669"/>
    <property type="project" value="UniProtKB-KW"/>
</dbReference>
<organism evidence="23 24">
    <name type="scientific">Pseudomonas eucalypticola</name>
    <dbReference type="NCBI Taxonomy" id="2599595"/>
    <lineage>
        <taxon>Bacteria</taxon>
        <taxon>Pseudomonadati</taxon>
        <taxon>Pseudomonadota</taxon>
        <taxon>Gammaproteobacteria</taxon>
        <taxon>Pseudomonadales</taxon>
        <taxon>Pseudomonadaceae</taxon>
        <taxon>Pseudomonas</taxon>
    </lineage>
</organism>
<keyword evidence="5" id="KW-0410">Iron transport</keyword>
<dbReference type="InterPro" id="IPR000531">
    <property type="entry name" value="Beta-barrel_TonB"/>
</dbReference>
<evidence type="ECO:0000256" key="9">
    <source>
        <dbReference type="ARBA" id="ARBA00022906"/>
    </source>
</evidence>
<dbReference type="GO" id="GO:0009279">
    <property type="term" value="C:cell outer membrane"/>
    <property type="evidence" value="ECO:0007669"/>
    <property type="project" value="UniProtKB-SubCell"/>
</dbReference>
<evidence type="ECO:0000256" key="18">
    <source>
        <dbReference type="ARBA" id="ARBA00072467"/>
    </source>
</evidence>
<feature type="signal peptide" evidence="21">
    <location>
        <begin position="1"/>
        <end position="31"/>
    </location>
</feature>
<keyword evidence="16 19" id="KW-0998">Cell outer membrane</keyword>
<dbReference type="AlphaFoldDB" id="A0A7D5DB27"/>
<comment type="subcellular location">
    <subcellularLocation>
        <location evidence="1 19">Cell outer membrane</location>
        <topology evidence="1 19">Multi-pass membrane protein</topology>
    </subcellularLocation>
</comment>
<keyword evidence="12 20" id="KW-0798">TonB box</keyword>
<dbReference type="Pfam" id="PF07660">
    <property type="entry name" value="STN"/>
    <property type="match status" value="1"/>
</dbReference>
<dbReference type="Proteomes" id="UP000509568">
    <property type="component" value="Chromosome"/>
</dbReference>
<evidence type="ECO:0000256" key="17">
    <source>
        <dbReference type="ARBA" id="ARBA00056786"/>
    </source>
</evidence>
<keyword evidence="4 19" id="KW-1134">Transmembrane beta strand</keyword>
<keyword evidence="9" id="KW-0864">Zinc transport</keyword>
<dbReference type="Pfam" id="PF07715">
    <property type="entry name" value="Plug"/>
    <property type="match status" value="1"/>
</dbReference>
<keyword evidence="15 23" id="KW-0675">Receptor</keyword>
<reference evidence="23 24" key="1">
    <citation type="submission" date="2020-06" db="EMBL/GenBank/DDBJ databases">
        <title>Pseudomonas eucalypticola sp. nov., an endophyte of Eucalyptus dunnii leaves with biocontrol ability of eucalyptus leaf blight.</title>
        <authorList>
            <person name="Liu Y."/>
            <person name="Song Z."/>
            <person name="Zeng H."/>
            <person name="Lu M."/>
            <person name="Wang X."/>
            <person name="Lian X."/>
            <person name="Zhang Q."/>
        </authorList>
    </citation>
    <scope>NUCLEOTIDE SEQUENCE [LARGE SCALE GENOMIC DNA]</scope>
    <source>
        <strain evidence="23 24">NP-1</strain>
    </source>
</reference>
<comment type="function">
    <text evidence="17">Transports the metallophore pseudopaline, which is involved in the acquisition of nickel and zinc, and thus enables bacterial growth inside the host, where metal access is limited. Is probably involved in the import of pseudopaline-metal complexes.</text>
</comment>
<dbReference type="Gene3D" id="3.55.50.30">
    <property type="match status" value="1"/>
</dbReference>
<keyword evidence="10" id="KW-0408">Iron</keyword>
<evidence type="ECO:0000256" key="3">
    <source>
        <dbReference type="ARBA" id="ARBA00022448"/>
    </source>
</evidence>
<evidence type="ECO:0000256" key="2">
    <source>
        <dbReference type="ARBA" id="ARBA00009810"/>
    </source>
</evidence>
<dbReference type="PANTHER" id="PTHR32552:SF68">
    <property type="entry name" value="FERRICHROME OUTER MEMBRANE TRANSPORTER_PHAGE RECEPTOR"/>
    <property type="match status" value="1"/>
</dbReference>
<evidence type="ECO:0000256" key="5">
    <source>
        <dbReference type="ARBA" id="ARBA00022496"/>
    </source>
</evidence>
<name>A0A7D5DB27_9PSED</name>
<evidence type="ECO:0000256" key="4">
    <source>
        <dbReference type="ARBA" id="ARBA00022452"/>
    </source>
</evidence>
<dbReference type="GO" id="GO:0015675">
    <property type="term" value="P:nickel cation transport"/>
    <property type="evidence" value="ECO:0007669"/>
    <property type="project" value="UniProtKB-KW"/>
</dbReference>
<keyword evidence="11" id="KW-0406">Ion transport</keyword>
<dbReference type="FunFam" id="2.170.130.10:FF:000001">
    <property type="entry name" value="Catecholate siderophore TonB-dependent receptor"/>
    <property type="match status" value="1"/>
</dbReference>
<dbReference type="FunFam" id="2.40.170.20:FF:000005">
    <property type="entry name" value="TonB-dependent siderophore receptor"/>
    <property type="match status" value="1"/>
</dbReference>
<comment type="similarity">
    <text evidence="2 19 20">Belongs to the TonB-dependent receptor family.</text>
</comment>
<keyword evidence="6" id="KW-0533">Nickel</keyword>